<name>A0A150GNL1_GONPE</name>
<dbReference type="PANTHER" id="PTHR39444">
    <property type="entry name" value="SITE-SPECIFIC DNA-METHYLTRANSFERASE (ADENINE-SPECIFIC)"/>
    <property type="match status" value="1"/>
</dbReference>
<dbReference type="OrthoDB" id="203687at2759"/>
<proteinExistence type="predicted"/>
<dbReference type="Proteomes" id="UP000075714">
    <property type="component" value="Unassembled WGS sequence"/>
</dbReference>
<dbReference type="GO" id="GO:0003676">
    <property type="term" value="F:nucleic acid binding"/>
    <property type="evidence" value="ECO:0007669"/>
    <property type="project" value="InterPro"/>
</dbReference>
<dbReference type="InterPro" id="IPR002052">
    <property type="entry name" value="DNA_methylase_N6_adenine_CS"/>
</dbReference>
<dbReference type="PROSITE" id="PS00092">
    <property type="entry name" value="N6_MTASE"/>
    <property type="match status" value="1"/>
</dbReference>
<dbReference type="AlphaFoldDB" id="A0A150GNL1"/>
<dbReference type="GO" id="GO:0008168">
    <property type="term" value="F:methyltransferase activity"/>
    <property type="evidence" value="ECO:0007669"/>
    <property type="project" value="InterPro"/>
</dbReference>
<organism evidence="1 2">
    <name type="scientific">Gonium pectorale</name>
    <name type="common">Green alga</name>
    <dbReference type="NCBI Taxonomy" id="33097"/>
    <lineage>
        <taxon>Eukaryota</taxon>
        <taxon>Viridiplantae</taxon>
        <taxon>Chlorophyta</taxon>
        <taxon>core chlorophytes</taxon>
        <taxon>Chlorophyceae</taxon>
        <taxon>CS clade</taxon>
        <taxon>Chlamydomonadales</taxon>
        <taxon>Volvocaceae</taxon>
        <taxon>Gonium</taxon>
    </lineage>
</organism>
<evidence type="ECO:0000313" key="1">
    <source>
        <dbReference type="EMBL" id="KXZ51381.1"/>
    </source>
</evidence>
<protein>
    <submittedName>
        <fullName evidence="1">Uncharacterized protein</fullName>
    </submittedName>
</protein>
<reference evidence="2" key="1">
    <citation type="journal article" date="2016" name="Nat. Commun.">
        <title>The Gonium pectorale genome demonstrates co-option of cell cycle regulation during the evolution of multicellularity.</title>
        <authorList>
            <person name="Hanschen E.R."/>
            <person name="Marriage T.N."/>
            <person name="Ferris P.J."/>
            <person name="Hamaji T."/>
            <person name="Toyoda A."/>
            <person name="Fujiyama A."/>
            <person name="Neme R."/>
            <person name="Noguchi H."/>
            <person name="Minakuchi Y."/>
            <person name="Suzuki M."/>
            <person name="Kawai-Toyooka H."/>
            <person name="Smith D.R."/>
            <person name="Sparks H."/>
            <person name="Anderson J."/>
            <person name="Bakaric R."/>
            <person name="Luria V."/>
            <person name="Karger A."/>
            <person name="Kirschner M.W."/>
            <person name="Durand P.M."/>
            <person name="Michod R.E."/>
            <person name="Nozaki H."/>
            <person name="Olson B.J."/>
        </authorList>
    </citation>
    <scope>NUCLEOTIDE SEQUENCE [LARGE SCALE GENOMIC DNA]</scope>
    <source>
        <strain evidence="2">NIES-2863</strain>
    </source>
</reference>
<dbReference type="PANTHER" id="PTHR39444:SF3">
    <property type="entry name" value="SITE-SPECIFIC DNA-METHYLTRANSFERASE (ADENINE-SPECIFIC)"/>
    <property type="match status" value="1"/>
</dbReference>
<sequence>MDLEEPDFSSLFTHKPDLQPVLTALCKKLKKRPSQLVVYDPFFCKGGIRKHYEALGFTSFVHENRDFYKDVEAGALPDYDILVTNPPYSEDHKERILDFCLRSGKPWALLLPNYVATKAYFSSLLADTATPPPQRPFFLTPRVRYTYDHPEGTGHAESPFYSIWYVGLGSHTEAVYGSCRAKLDAGGGGGSWDVSLARSVEALRQAKAVPTAKRLNPKQRLRLKKKQGLE</sequence>
<evidence type="ECO:0000313" key="2">
    <source>
        <dbReference type="Proteomes" id="UP000075714"/>
    </source>
</evidence>
<comment type="caution">
    <text evidence="1">The sequence shown here is derived from an EMBL/GenBank/DDBJ whole genome shotgun (WGS) entry which is preliminary data.</text>
</comment>
<gene>
    <name evidence="1" type="ORF">GPECTOR_12g343</name>
</gene>
<accession>A0A150GNL1</accession>
<dbReference type="EMBL" id="LSYV01000013">
    <property type="protein sequence ID" value="KXZ51381.1"/>
    <property type="molecule type" value="Genomic_DNA"/>
</dbReference>
<dbReference type="GO" id="GO:0032259">
    <property type="term" value="P:methylation"/>
    <property type="evidence" value="ECO:0007669"/>
    <property type="project" value="InterPro"/>
</dbReference>
<keyword evidence="2" id="KW-1185">Reference proteome</keyword>